<dbReference type="EMBL" id="LSRQ01000215">
    <property type="protein sequence ID" value="OAY84501.1"/>
    <property type="molecule type" value="Genomic_DNA"/>
</dbReference>
<comment type="similarity">
    <text evidence="2">Belongs to the MCU (TC 1.A.77) family.</text>
</comment>
<accession>A0A199W5H7</accession>
<dbReference type="GO" id="GO:0005262">
    <property type="term" value="F:calcium channel activity"/>
    <property type="evidence" value="ECO:0007669"/>
    <property type="project" value="TreeGrafter"/>
</dbReference>
<evidence type="ECO:0000313" key="13">
    <source>
        <dbReference type="EMBL" id="OAY84501.1"/>
    </source>
</evidence>
<dbReference type="Pfam" id="PF04678">
    <property type="entry name" value="MCU"/>
    <property type="match status" value="1"/>
</dbReference>
<feature type="region of interest" description="Disordered" evidence="10">
    <location>
        <begin position="86"/>
        <end position="105"/>
    </location>
</feature>
<evidence type="ECO:0000256" key="5">
    <source>
        <dbReference type="ARBA" id="ARBA00022692"/>
    </source>
</evidence>
<evidence type="ECO:0000256" key="11">
    <source>
        <dbReference type="SAM" id="Phobius"/>
    </source>
</evidence>
<gene>
    <name evidence="13" type="ORF">ACMD2_16758</name>
</gene>
<feature type="transmembrane region" description="Helical" evidence="11">
    <location>
        <begin position="263"/>
        <end position="283"/>
    </location>
</feature>
<feature type="domain" description="Calcium uniporter protein C-terminal" evidence="12">
    <location>
        <begin position="161"/>
        <end position="321"/>
    </location>
</feature>
<protein>
    <submittedName>
        <fullName evidence="13">Calcium uniporter protein 2, mitochondrial</fullName>
    </submittedName>
</protein>
<sequence>MATRKTLARILSSSSSLSQTLILPPRSPSLLRRIHSDPGAVPPRLLQRRPMFHSAVSVPLPAGPFPALPVGDELIDRIRATTRRDRIRLDGLAPPPPPQEDDAAEEEEAIAIAAAAAAAAARKAARAAEMEAARARLRGTPRSCVAYGEFARICAEVAGAERGRGLARALDDAGAVIVLGDVVFLRPEMLAQAIENMIPSAMSPGHDDGHRNKELKELEGQKAAIDAKAEAQVWRELWAGLGLLTLQTIGFMRLTFWELSWDVMEPICFFVTSLYFMAGYAFFLRTSRDPSFEGFFRSRFAAKQKRLMRAHNFSLGRFDELSKAHRGPGSLTPAALKHSCSSSSSAAVSSSYCDCHRKSNLFSHTLAPHAAINLCIIN</sequence>
<evidence type="ECO:0000259" key="12">
    <source>
        <dbReference type="Pfam" id="PF04678"/>
    </source>
</evidence>
<keyword evidence="7 11" id="KW-1133">Transmembrane helix</keyword>
<dbReference type="GO" id="GO:0036444">
    <property type="term" value="P:calcium import into the mitochondrion"/>
    <property type="evidence" value="ECO:0007669"/>
    <property type="project" value="TreeGrafter"/>
</dbReference>
<name>A0A199W5H7_ANACO</name>
<dbReference type="InterPro" id="IPR039055">
    <property type="entry name" value="MCU_fam"/>
</dbReference>
<reference evidence="13 14" key="1">
    <citation type="journal article" date="2016" name="DNA Res.">
        <title>The draft genome of MD-2 pineapple using hybrid error correction of long reads.</title>
        <authorList>
            <person name="Redwan R.M."/>
            <person name="Saidin A."/>
            <person name="Kumar S.V."/>
        </authorList>
    </citation>
    <scope>NUCLEOTIDE SEQUENCE [LARGE SCALE GENOMIC DNA]</scope>
    <source>
        <strain evidence="14">cv. MD2</strain>
        <tissue evidence="13">Leaf</tissue>
    </source>
</reference>
<dbReference type="GO" id="GO:0015292">
    <property type="term" value="F:uniporter activity"/>
    <property type="evidence" value="ECO:0007669"/>
    <property type="project" value="TreeGrafter"/>
</dbReference>
<evidence type="ECO:0000313" key="14">
    <source>
        <dbReference type="Proteomes" id="UP000092600"/>
    </source>
</evidence>
<comment type="caution">
    <text evidence="13">The sequence shown here is derived from an EMBL/GenBank/DDBJ whole genome shotgun (WGS) entry which is preliminary data.</text>
</comment>
<keyword evidence="6" id="KW-0106">Calcium</keyword>
<dbReference type="STRING" id="4615.A0A199W5H7"/>
<evidence type="ECO:0000256" key="4">
    <source>
        <dbReference type="ARBA" id="ARBA00022568"/>
    </source>
</evidence>
<organism evidence="13 14">
    <name type="scientific">Ananas comosus</name>
    <name type="common">Pineapple</name>
    <name type="synonym">Ananas ananas</name>
    <dbReference type="NCBI Taxonomy" id="4615"/>
    <lineage>
        <taxon>Eukaryota</taxon>
        <taxon>Viridiplantae</taxon>
        <taxon>Streptophyta</taxon>
        <taxon>Embryophyta</taxon>
        <taxon>Tracheophyta</taxon>
        <taxon>Spermatophyta</taxon>
        <taxon>Magnoliopsida</taxon>
        <taxon>Liliopsida</taxon>
        <taxon>Poales</taxon>
        <taxon>Bromeliaceae</taxon>
        <taxon>Bromelioideae</taxon>
        <taxon>Ananas</taxon>
    </lineage>
</organism>
<evidence type="ECO:0000256" key="1">
    <source>
        <dbReference type="ARBA" id="ARBA00004141"/>
    </source>
</evidence>
<dbReference type="GO" id="GO:0051560">
    <property type="term" value="P:mitochondrial calcium ion homeostasis"/>
    <property type="evidence" value="ECO:0007669"/>
    <property type="project" value="InterPro"/>
</dbReference>
<feature type="transmembrane region" description="Helical" evidence="11">
    <location>
        <begin position="237"/>
        <end position="257"/>
    </location>
</feature>
<dbReference type="GO" id="GO:1990246">
    <property type="term" value="C:uniplex complex"/>
    <property type="evidence" value="ECO:0007669"/>
    <property type="project" value="TreeGrafter"/>
</dbReference>
<evidence type="ECO:0000256" key="10">
    <source>
        <dbReference type="SAM" id="MobiDB-lite"/>
    </source>
</evidence>
<evidence type="ECO:0000256" key="8">
    <source>
        <dbReference type="ARBA" id="ARBA00023065"/>
    </source>
</evidence>
<evidence type="ECO:0000256" key="9">
    <source>
        <dbReference type="ARBA" id="ARBA00023136"/>
    </source>
</evidence>
<dbReference type="Proteomes" id="UP000092600">
    <property type="component" value="Unassembled WGS sequence"/>
</dbReference>
<proteinExistence type="inferred from homology"/>
<keyword evidence="9 11" id="KW-0472">Membrane</keyword>
<dbReference type="InterPro" id="IPR006769">
    <property type="entry name" value="MCU_C"/>
</dbReference>
<comment type="subcellular location">
    <subcellularLocation>
        <location evidence="1">Membrane</location>
        <topology evidence="1">Multi-pass membrane protein</topology>
    </subcellularLocation>
</comment>
<evidence type="ECO:0000256" key="6">
    <source>
        <dbReference type="ARBA" id="ARBA00022837"/>
    </source>
</evidence>
<keyword evidence="5 11" id="KW-0812">Transmembrane</keyword>
<keyword evidence="8" id="KW-0406">Ion transport</keyword>
<evidence type="ECO:0000256" key="3">
    <source>
        <dbReference type="ARBA" id="ARBA00022448"/>
    </source>
</evidence>
<dbReference type="AlphaFoldDB" id="A0A199W5H7"/>
<keyword evidence="3" id="KW-0813">Transport</keyword>
<evidence type="ECO:0000256" key="2">
    <source>
        <dbReference type="ARBA" id="ARBA00005653"/>
    </source>
</evidence>
<dbReference type="PANTHER" id="PTHR13462">
    <property type="entry name" value="CALCIUM UNIPORTER PROTEIN, MITOCHONDRIAL"/>
    <property type="match status" value="1"/>
</dbReference>
<keyword evidence="4" id="KW-0109">Calcium transport</keyword>
<evidence type="ECO:0000256" key="7">
    <source>
        <dbReference type="ARBA" id="ARBA00022989"/>
    </source>
</evidence>
<dbReference type="PANTHER" id="PTHR13462:SF31">
    <property type="entry name" value="CALCIUM UNIPORTER PROTEIN 1, MITOCHONDRIAL"/>
    <property type="match status" value="1"/>
</dbReference>